<dbReference type="EMBL" id="JBHSEL010000053">
    <property type="protein sequence ID" value="MFC4625225.1"/>
    <property type="molecule type" value="Genomic_DNA"/>
</dbReference>
<keyword evidence="2" id="KW-1185">Reference proteome</keyword>
<comment type="caution">
    <text evidence="1">The sequence shown here is derived from an EMBL/GenBank/DDBJ whole genome shotgun (WGS) entry which is preliminary data.</text>
</comment>
<dbReference type="RefSeq" id="WP_374829514.1">
    <property type="nucleotide sequence ID" value="NZ_JBHEEZ010000001.1"/>
</dbReference>
<evidence type="ECO:0000313" key="1">
    <source>
        <dbReference type="EMBL" id="MFC4625225.1"/>
    </source>
</evidence>
<organism evidence="1 2">
    <name type="scientific">Daeguia caeni</name>
    <dbReference type="NCBI Taxonomy" id="439612"/>
    <lineage>
        <taxon>Bacteria</taxon>
        <taxon>Pseudomonadati</taxon>
        <taxon>Pseudomonadota</taxon>
        <taxon>Alphaproteobacteria</taxon>
        <taxon>Hyphomicrobiales</taxon>
        <taxon>Brucellaceae</taxon>
        <taxon>Daeguia</taxon>
    </lineage>
</organism>
<gene>
    <name evidence="1" type="ORF">ACFO1V_08320</name>
</gene>
<dbReference type="Proteomes" id="UP001596042">
    <property type="component" value="Unassembled WGS sequence"/>
</dbReference>
<accession>A0ABV9H7Y7</accession>
<name>A0ABV9H7Y7_9HYPH</name>
<sequence>MSASPISASDISPAPDIVQQLWLLGRALLRGETIHAPISAGRAASALPAFEQAVVAYVAVHLDCVVALQARKAAQALQLAKTARVRWQSLMDQHLLGDKVLVAPSNAFHMRLAKKYPDFYKSIETENLLKWAYGAGLKTGFLAALAEAENGDLQLALDLASDVADQWRARGLTRLAGLAIVENACADWARRLNKADMASEFSSRAPALTGRNAPYLDDEPTLWQTRRTPETILRFAFAATILPAMGPAQASLAE</sequence>
<protein>
    <submittedName>
        <fullName evidence="1">Uncharacterized protein</fullName>
    </submittedName>
</protein>
<evidence type="ECO:0000313" key="2">
    <source>
        <dbReference type="Proteomes" id="UP001596042"/>
    </source>
</evidence>
<proteinExistence type="predicted"/>
<reference evidence="2" key="1">
    <citation type="journal article" date="2019" name="Int. J. Syst. Evol. Microbiol.">
        <title>The Global Catalogue of Microorganisms (GCM) 10K type strain sequencing project: providing services to taxonomists for standard genome sequencing and annotation.</title>
        <authorList>
            <consortium name="The Broad Institute Genomics Platform"/>
            <consortium name="The Broad Institute Genome Sequencing Center for Infectious Disease"/>
            <person name="Wu L."/>
            <person name="Ma J."/>
        </authorList>
    </citation>
    <scope>NUCLEOTIDE SEQUENCE [LARGE SCALE GENOMIC DNA]</scope>
    <source>
        <strain evidence="2">CGMCC 1.15731</strain>
    </source>
</reference>